<name>A0A1M6PR86_9BACT</name>
<dbReference type="AlphaFoldDB" id="A0A1M6PR86"/>
<reference evidence="2" key="1">
    <citation type="submission" date="2016-11" db="EMBL/GenBank/DDBJ databases">
        <authorList>
            <person name="Varghese N."/>
            <person name="Submissions S."/>
        </authorList>
    </citation>
    <scope>NUCLEOTIDE SEQUENCE [LARGE SCALE GENOMIC DNA]</scope>
    <source>
        <strain evidence="2">UWOS</strain>
    </source>
</reference>
<evidence type="ECO:0000313" key="2">
    <source>
        <dbReference type="Proteomes" id="UP000184275"/>
    </source>
</evidence>
<evidence type="ECO:0000313" key="1">
    <source>
        <dbReference type="EMBL" id="SHK10484.1"/>
    </source>
</evidence>
<accession>A0A1M6PR86</accession>
<proteinExistence type="predicted"/>
<dbReference type="Proteomes" id="UP000184275">
    <property type="component" value="Unassembled WGS sequence"/>
</dbReference>
<sequence length="54" mass="6130">MRHNSSAFFLLAFGVLGVSPRRRGRQRRGFAEGKAFPLEKDGMIFLFAFLESPL</sequence>
<keyword evidence="2" id="KW-1185">Reference proteome</keyword>
<protein>
    <submittedName>
        <fullName evidence="1">Uncharacterized protein</fullName>
    </submittedName>
</protein>
<dbReference type="EMBL" id="FRAW01000001">
    <property type="protein sequence ID" value="SHK10484.1"/>
    <property type="molecule type" value="Genomic_DNA"/>
</dbReference>
<gene>
    <name evidence="1" type="ORF">SAMN05720469_10182</name>
</gene>
<organism evidence="1 2">
    <name type="scientific">Fibrobacter intestinalis</name>
    <dbReference type="NCBI Taxonomy" id="28122"/>
    <lineage>
        <taxon>Bacteria</taxon>
        <taxon>Pseudomonadati</taxon>
        <taxon>Fibrobacterota</taxon>
        <taxon>Fibrobacteria</taxon>
        <taxon>Fibrobacterales</taxon>
        <taxon>Fibrobacteraceae</taxon>
        <taxon>Fibrobacter</taxon>
    </lineage>
</organism>